<evidence type="ECO:0000313" key="13">
    <source>
        <dbReference type="EMBL" id="KHK99315.1"/>
    </source>
</evidence>
<name>A0A0B2A8A2_9MICO</name>
<dbReference type="InterPro" id="IPR003439">
    <property type="entry name" value="ABC_transporter-like_ATP-bd"/>
</dbReference>
<keyword evidence="2" id="KW-0813">Transport</keyword>
<evidence type="ECO:0000256" key="9">
    <source>
        <dbReference type="ARBA" id="ARBA00061644"/>
    </source>
</evidence>
<comment type="similarity">
    <text evidence="9">Belongs to the ABC transporter superfamily. Lipid exporter (TC 3.A.1.106) family.</text>
</comment>
<comment type="subcellular location">
    <subcellularLocation>
        <location evidence="1">Cell membrane</location>
        <topology evidence="1">Multi-pass membrane protein</topology>
    </subcellularLocation>
</comment>
<feature type="transmembrane region" description="Helical" evidence="10">
    <location>
        <begin position="272"/>
        <end position="290"/>
    </location>
</feature>
<evidence type="ECO:0000259" key="11">
    <source>
        <dbReference type="PROSITE" id="PS50893"/>
    </source>
</evidence>
<evidence type="ECO:0000256" key="3">
    <source>
        <dbReference type="ARBA" id="ARBA00022475"/>
    </source>
</evidence>
<sequence length="605" mass="65459">MTQRPERDTLPAQLRLVLRMAGAHPARWIVGTVVASVALAALDTLGVAAMVPLMTLITGGSTDTGALGAISRMAGTSDVQKLIPIVGGIVAMAFIFKTIGALWFRWWLLGRTTLISARSSTELMRRYALAPYTDHRSRSLSVLYRNINDATTQSASVLLAIVTMFSDLVVLIAIGLVLAVTSFEVTIFTVVLFVVLIGGVQRMLRRRQRFIGEEMADASLAAWQHLMPSMEGFRETRLTSTTGRFVRGYEDARLRQARAARQMGIVADAPRYLLELGFIIAILGMSVILFNTGTGAEAITVLGVFAAASVRMLPTLNRVSANLATTRIGQAGLRIIADAVHELDAHEPHDETAHDGTEYVGDIVMHDITYHYPDSDEQVLNGISLRIAQNTTVAFVGSSGAGKSTLLDILLGLLEPAGGIVECGGRPINDDLVGWYHGLGVVPQDVFLLNGSVRANVAFGVPPEAIDEARVHEVIRMARLDDVIADLPSGLDTEIGERGVRMSGGQRQRLGLARALYRRPHVLVLDEATSALDNVTEHEIAQTLAGLGGTLTIIIVAHRLSTVRNVDQLVFLRGGRVSAEGTFDEVRQKDEEFARLVELGRLDLP</sequence>
<protein>
    <recommendedName>
        <fullName evidence="15">ABC transporter ATP-binding protein</fullName>
    </recommendedName>
</protein>
<evidence type="ECO:0000256" key="8">
    <source>
        <dbReference type="ARBA" id="ARBA00023136"/>
    </source>
</evidence>
<evidence type="ECO:0000256" key="10">
    <source>
        <dbReference type="SAM" id="Phobius"/>
    </source>
</evidence>
<evidence type="ECO:0000256" key="2">
    <source>
        <dbReference type="ARBA" id="ARBA00022448"/>
    </source>
</evidence>
<keyword evidence="3" id="KW-1003">Cell membrane</keyword>
<keyword evidence="6" id="KW-0067">ATP-binding</keyword>
<keyword evidence="7 10" id="KW-1133">Transmembrane helix</keyword>
<dbReference type="InterPro" id="IPR003593">
    <property type="entry name" value="AAA+_ATPase"/>
</dbReference>
<keyword evidence="8 10" id="KW-0472">Membrane</keyword>
<dbReference type="Pfam" id="PF00005">
    <property type="entry name" value="ABC_tran"/>
    <property type="match status" value="1"/>
</dbReference>
<dbReference type="EMBL" id="JTDK01000003">
    <property type="protein sequence ID" value="KHK99315.1"/>
    <property type="molecule type" value="Genomic_DNA"/>
</dbReference>
<dbReference type="Gene3D" id="3.40.50.300">
    <property type="entry name" value="P-loop containing nucleotide triphosphate hydrolases"/>
    <property type="match status" value="1"/>
</dbReference>
<keyword evidence="4 10" id="KW-0812">Transmembrane</keyword>
<reference evidence="13 14" key="1">
    <citation type="submission" date="2014-11" db="EMBL/GenBank/DDBJ databases">
        <title>Genome sequence of Microbacterium mangrovi MUSC 115(T).</title>
        <authorList>
            <person name="Lee L.-H."/>
        </authorList>
    </citation>
    <scope>NUCLEOTIDE SEQUENCE [LARGE SCALE GENOMIC DNA]</scope>
    <source>
        <strain evidence="13 14">MUSC 115</strain>
    </source>
</reference>
<dbReference type="GO" id="GO:0005524">
    <property type="term" value="F:ATP binding"/>
    <property type="evidence" value="ECO:0007669"/>
    <property type="project" value="UniProtKB-KW"/>
</dbReference>
<dbReference type="InterPro" id="IPR039421">
    <property type="entry name" value="Type_1_exporter"/>
</dbReference>
<dbReference type="PROSITE" id="PS50893">
    <property type="entry name" value="ABC_TRANSPORTER_2"/>
    <property type="match status" value="1"/>
</dbReference>
<gene>
    <name evidence="13" type="ORF">LK09_03300</name>
</gene>
<dbReference type="SUPFAM" id="SSF52540">
    <property type="entry name" value="P-loop containing nucleoside triphosphate hydrolases"/>
    <property type="match status" value="1"/>
</dbReference>
<feature type="transmembrane region" description="Helical" evidence="10">
    <location>
        <begin position="28"/>
        <end position="51"/>
    </location>
</feature>
<accession>A0A0B2A8A2</accession>
<evidence type="ECO:0008006" key="15">
    <source>
        <dbReference type="Google" id="ProtNLM"/>
    </source>
</evidence>
<dbReference type="InterPro" id="IPR011527">
    <property type="entry name" value="ABC1_TM_dom"/>
</dbReference>
<evidence type="ECO:0000259" key="12">
    <source>
        <dbReference type="PROSITE" id="PS50929"/>
    </source>
</evidence>
<keyword evidence="14" id="KW-1185">Reference proteome</keyword>
<dbReference type="GO" id="GO:0016887">
    <property type="term" value="F:ATP hydrolysis activity"/>
    <property type="evidence" value="ECO:0007669"/>
    <property type="project" value="InterPro"/>
</dbReference>
<comment type="caution">
    <text evidence="13">The sequence shown here is derived from an EMBL/GenBank/DDBJ whole genome shotgun (WGS) entry which is preliminary data.</text>
</comment>
<evidence type="ECO:0000313" key="14">
    <source>
        <dbReference type="Proteomes" id="UP000031030"/>
    </source>
</evidence>
<dbReference type="Gene3D" id="1.20.1560.10">
    <property type="entry name" value="ABC transporter type 1, transmembrane domain"/>
    <property type="match status" value="1"/>
</dbReference>
<dbReference type="FunFam" id="3.40.50.300:FF:000299">
    <property type="entry name" value="ABC transporter ATP-binding protein/permease"/>
    <property type="match status" value="1"/>
</dbReference>
<dbReference type="Proteomes" id="UP000031030">
    <property type="component" value="Unassembled WGS sequence"/>
</dbReference>
<evidence type="ECO:0000256" key="6">
    <source>
        <dbReference type="ARBA" id="ARBA00022840"/>
    </source>
</evidence>
<evidence type="ECO:0000256" key="5">
    <source>
        <dbReference type="ARBA" id="ARBA00022741"/>
    </source>
</evidence>
<proteinExistence type="inferred from homology"/>
<dbReference type="GO" id="GO:0140359">
    <property type="term" value="F:ABC-type transporter activity"/>
    <property type="evidence" value="ECO:0007669"/>
    <property type="project" value="InterPro"/>
</dbReference>
<keyword evidence="5" id="KW-0547">Nucleotide-binding</keyword>
<feature type="domain" description="ABC transporter" evidence="11">
    <location>
        <begin position="363"/>
        <end position="599"/>
    </location>
</feature>
<dbReference type="GO" id="GO:0005886">
    <property type="term" value="C:plasma membrane"/>
    <property type="evidence" value="ECO:0007669"/>
    <property type="project" value="UniProtKB-SubCell"/>
</dbReference>
<dbReference type="PROSITE" id="PS50929">
    <property type="entry name" value="ABC_TM1F"/>
    <property type="match status" value="1"/>
</dbReference>
<evidence type="ECO:0000256" key="7">
    <source>
        <dbReference type="ARBA" id="ARBA00022989"/>
    </source>
</evidence>
<dbReference type="OrthoDB" id="9806127at2"/>
<dbReference type="AlphaFoldDB" id="A0A0B2A8A2"/>
<dbReference type="InterPro" id="IPR017871">
    <property type="entry name" value="ABC_transporter-like_CS"/>
</dbReference>
<organism evidence="13 14">
    <name type="scientific">Microbacterium mangrovi</name>
    <dbReference type="NCBI Taxonomy" id="1348253"/>
    <lineage>
        <taxon>Bacteria</taxon>
        <taxon>Bacillati</taxon>
        <taxon>Actinomycetota</taxon>
        <taxon>Actinomycetes</taxon>
        <taxon>Micrococcales</taxon>
        <taxon>Microbacteriaceae</taxon>
        <taxon>Microbacterium</taxon>
    </lineage>
</organism>
<dbReference type="InterPro" id="IPR036640">
    <property type="entry name" value="ABC1_TM_sf"/>
</dbReference>
<feature type="domain" description="ABC transmembrane type-1" evidence="12">
    <location>
        <begin position="44"/>
        <end position="325"/>
    </location>
</feature>
<dbReference type="InterPro" id="IPR027417">
    <property type="entry name" value="P-loop_NTPase"/>
</dbReference>
<feature type="transmembrane region" description="Helical" evidence="10">
    <location>
        <begin position="185"/>
        <end position="204"/>
    </location>
</feature>
<dbReference type="STRING" id="1348253.LK09_03300"/>
<dbReference type="RefSeq" id="WP_039395931.1">
    <property type="nucleotide sequence ID" value="NZ_JTDK01000003.1"/>
</dbReference>
<dbReference type="PANTHER" id="PTHR24221">
    <property type="entry name" value="ATP-BINDING CASSETTE SUB-FAMILY B"/>
    <property type="match status" value="1"/>
</dbReference>
<evidence type="ECO:0000256" key="4">
    <source>
        <dbReference type="ARBA" id="ARBA00022692"/>
    </source>
</evidence>
<dbReference type="SUPFAM" id="SSF90123">
    <property type="entry name" value="ABC transporter transmembrane region"/>
    <property type="match status" value="1"/>
</dbReference>
<dbReference type="GO" id="GO:0034040">
    <property type="term" value="F:ATPase-coupled lipid transmembrane transporter activity"/>
    <property type="evidence" value="ECO:0007669"/>
    <property type="project" value="TreeGrafter"/>
</dbReference>
<feature type="transmembrane region" description="Helical" evidence="10">
    <location>
        <begin position="155"/>
        <end position="179"/>
    </location>
</feature>
<dbReference type="PROSITE" id="PS00211">
    <property type="entry name" value="ABC_TRANSPORTER_1"/>
    <property type="match status" value="1"/>
</dbReference>
<evidence type="ECO:0000256" key="1">
    <source>
        <dbReference type="ARBA" id="ARBA00004651"/>
    </source>
</evidence>
<dbReference type="SMART" id="SM00382">
    <property type="entry name" value="AAA"/>
    <property type="match status" value="1"/>
</dbReference>
<dbReference type="PANTHER" id="PTHR24221:SF654">
    <property type="entry name" value="ATP-BINDING CASSETTE SUB-FAMILY B MEMBER 6"/>
    <property type="match status" value="1"/>
</dbReference>
<feature type="transmembrane region" description="Helical" evidence="10">
    <location>
        <begin position="82"/>
        <end position="108"/>
    </location>
</feature>